<evidence type="ECO:0000256" key="2">
    <source>
        <dbReference type="ARBA" id="ARBA00022730"/>
    </source>
</evidence>
<evidence type="ECO:0000259" key="9">
    <source>
        <dbReference type="Pfam" id="PF03946"/>
    </source>
</evidence>
<evidence type="ECO:0000256" key="4">
    <source>
        <dbReference type="ARBA" id="ARBA00022980"/>
    </source>
</evidence>
<reference evidence="10 11" key="1">
    <citation type="submission" date="2015-06" db="EMBL/GenBank/DDBJ databases">
        <title>New insights into the roles of widespread benthic archaea in carbon and nitrogen cycling.</title>
        <authorList>
            <person name="Lazar C.S."/>
            <person name="Baker B.J."/>
            <person name="Seitz K.W."/>
            <person name="Hyde A.S."/>
            <person name="Dick G.J."/>
            <person name="Hinrichs K.-U."/>
            <person name="Teske A.P."/>
        </authorList>
    </citation>
    <scope>NUCLEOTIDE SEQUENCE [LARGE SCALE GENOMIC DNA]</scope>
    <source>
        <strain evidence="10">DG-45</strain>
    </source>
</reference>
<comment type="caution">
    <text evidence="10">The sequence shown here is derived from an EMBL/GenBank/DDBJ whole genome shotgun (WGS) entry which is preliminary data.</text>
</comment>
<dbReference type="PANTHER" id="PTHR11661:SF1">
    <property type="entry name" value="LARGE RIBOSOMAL SUBUNIT PROTEIN UL11M"/>
    <property type="match status" value="1"/>
</dbReference>
<dbReference type="GO" id="GO:0006412">
    <property type="term" value="P:translation"/>
    <property type="evidence" value="ECO:0007669"/>
    <property type="project" value="UniProtKB-UniRule"/>
</dbReference>
<dbReference type="GO" id="GO:0070180">
    <property type="term" value="F:large ribosomal subunit rRNA binding"/>
    <property type="evidence" value="ECO:0007669"/>
    <property type="project" value="UniProtKB-UniRule"/>
</dbReference>
<dbReference type="InterPro" id="IPR000911">
    <property type="entry name" value="Ribosomal_uL11"/>
</dbReference>
<sequence length="162" mass="16988">MVQKTFNFIVSGGEATGGPPIGPALGPLGINIMGVVNKINELTAEYKGTKVPVDVTLDTDTKEFAVKVGMLSTYALVMQALEIAKGSPTPNTEYVGDLSFDQLVEIARRKREGLLGATLRSAVKEVLGSCLSMGATVDGKSAKEVFALIEAGSYDESFKGVA</sequence>
<evidence type="ECO:0000259" key="8">
    <source>
        <dbReference type="Pfam" id="PF00298"/>
    </source>
</evidence>
<organism evidence="10 11">
    <name type="scientific">miscellaneous Crenarchaeota group-15 archaeon DG-45</name>
    <dbReference type="NCBI Taxonomy" id="1685127"/>
    <lineage>
        <taxon>Archaea</taxon>
        <taxon>Candidatus Bathyarchaeota</taxon>
        <taxon>MCG-15</taxon>
    </lineage>
</organism>
<dbReference type="Gene3D" id="1.10.10.250">
    <property type="entry name" value="Ribosomal protein L11, C-terminal domain"/>
    <property type="match status" value="1"/>
</dbReference>
<dbReference type="GO" id="GO:0015934">
    <property type="term" value="C:large ribosomal subunit"/>
    <property type="evidence" value="ECO:0007669"/>
    <property type="project" value="TreeGrafter"/>
</dbReference>
<dbReference type="EMBL" id="LFWZ01000063">
    <property type="protein sequence ID" value="KON29475.1"/>
    <property type="molecule type" value="Genomic_DNA"/>
</dbReference>
<evidence type="ECO:0000256" key="6">
    <source>
        <dbReference type="HAMAP-Rule" id="MF_00736"/>
    </source>
</evidence>
<comment type="similarity">
    <text evidence="1 6 7">Belongs to the universal ribosomal protein uL11 family.</text>
</comment>
<dbReference type="AlphaFoldDB" id="A0A0M0BMC2"/>
<accession>A0A0M0BMC2</accession>
<name>A0A0M0BMC2_9ARCH</name>
<dbReference type="InterPro" id="IPR020785">
    <property type="entry name" value="Ribosomal_uL11_CS"/>
</dbReference>
<evidence type="ECO:0000256" key="7">
    <source>
        <dbReference type="RuleBase" id="RU003978"/>
    </source>
</evidence>
<dbReference type="GO" id="GO:0003735">
    <property type="term" value="F:structural constituent of ribosome"/>
    <property type="evidence" value="ECO:0007669"/>
    <property type="project" value="InterPro"/>
</dbReference>
<dbReference type="InterPro" id="IPR020784">
    <property type="entry name" value="Ribosomal_uL11_N"/>
</dbReference>
<comment type="subunit">
    <text evidence="6">Part of the ribosomal stalk of the 50S ribosomal subunit. Interacts with L10 and the large rRNA to form the base of the stalk. L10 forms an elongated spine to which L12 dimers bind in a sequential fashion forming a multimeric L10(L12)X complex.</text>
</comment>
<dbReference type="PROSITE" id="PS00359">
    <property type="entry name" value="RIBOSOMAL_L11"/>
    <property type="match status" value="1"/>
</dbReference>
<feature type="domain" description="Large ribosomal subunit protein uL11 C-terminal" evidence="8">
    <location>
        <begin position="73"/>
        <end position="137"/>
    </location>
</feature>
<evidence type="ECO:0000256" key="5">
    <source>
        <dbReference type="ARBA" id="ARBA00023274"/>
    </source>
</evidence>
<evidence type="ECO:0000313" key="10">
    <source>
        <dbReference type="EMBL" id="KON29475.1"/>
    </source>
</evidence>
<dbReference type="Gene3D" id="3.30.1550.10">
    <property type="entry name" value="Ribosomal protein L11/L12, N-terminal domain"/>
    <property type="match status" value="1"/>
</dbReference>
<dbReference type="SUPFAM" id="SSF54747">
    <property type="entry name" value="Ribosomal L11/L12e N-terminal domain"/>
    <property type="match status" value="1"/>
</dbReference>
<evidence type="ECO:0000256" key="1">
    <source>
        <dbReference type="ARBA" id="ARBA00010537"/>
    </source>
</evidence>
<dbReference type="PANTHER" id="PTHR11661">
    <property type="entry name" value="60S RIBOSOMAL PROTEIN L12"/>
    <property type="match status" value="1"/>
</dbReference>
<dbReference type="SMART" id="SM00649">
    <property type="entry name" value="RL11"/>
    <property type="match status" value="1"/>
</dbReference>
<dbReference type="Proteomes" id="UP000037210">
    <property type="component" value="Unassembled WGS sequence"/>
</dbReference>
<gene>
    <name evidence="6" type="primary">rpl11</name>
    <name evidence="10" type="ORF">AC482_06405</name>
</gene>
<dbReference type="Pfam" id="PF03946">
    <property type="entry name" value="Ribosomal_L11_N"/>
    <property type="match status" value="1"/>
</dbReference>
<dbReference type="SUPFAM" id="SSF46906">
    <property type="entry name" value="Ribosomal protein L11, C-terminal domain"/>
    <property type="match status" value="1"/>
</dbReference>
<keyword evidence="5 6" id="KW-0687">Ribonucleoprotein</keyword>
<evidence type="ECO:0000256" key="3">
    <source>
        <dbReference type="ARBA" id="ARBA00022884"/>
    </source>
</evidence>
<keyword evidence="4 6" id="KW-0689">Ribosomal protein</keyword>
<protein>
    <recommendedName>
        <fullName evidence="6">Large ribosomal subunit protein uL11</fullName>
    </recommendedName>
</protein>
<evidence type="ECO:0000313" key="11">
    <source>
        <dbReference type="Proteomes" id="UP000037210"/>
    </source>
</evidence>
<keyword evidence="2 6" id="KW-0699">rRNA-binding</keyword>
<dbReference type="InterPro" id="IPR036769">
    <property type="entry name" value="Ribosomal_uL11_C_sf"/>
</dbReference>
<dbReference type="NCBIfam" id="NF002232">
    <property type="entry name" value="PRK01143.1"/>
    <property type="match status" value="1"/>
</dbReference>
<feature type="domain" description="Large ribosomal subunit protein uL11 N-terminal" evidence="9">
    <location>
        <begin position="7"/>
        <end position="62"/>
    </location>
</feature>
<keyword evidence="3 6" id="KW-0694">RNA-binding</keyword>
<proteinExistence type="inferred from homology"/>
<dbReference type="Pfam" id="PF00298">
    <property type="entry name" value="Ribosomal_L11"/>
    <property type="match status" value="1"/>
</dbReference>
<dbReference type="InterPro" id="IPR020783">
    <property type="entry name" value="Ribosomal_uL11_C"/>
</dbReference>
<dbReference type="HAMAP" id="MF_00736">
    <property type="entry name" value="Ribosomal_uL11"/>
    <property type="match status" value="1"/>
</dbReference>
<dbReference type="InterPro" id="IPR036796">
    <property type="entry name" value="Ribosomal_uL11_N_sf"/>
</dbReference>
<dbReference type="CDD" id="cd00349">
    <property type="entry name" value="Ribosomal_L11"/>
    <property type="match status" value="1"/>
</dbReference>
<comment type="function">
    <text evidence="6">Forms part of the ribosomal stalk which helps the ribosome interact with GTP-bound translation factors.</text>
</comment>